<evidence type="ECO:0000256" key="3">
    <source>
        <dbReference type="ARBA" id="ARBA00022692"/>
    </source>
</evidence>
<dbReference type="AlphaFoldDB" id="A0A081FWT5"/>
<reference evidence="7 8" key="1">
    <citation type="submission" date="2014-04" db="EMBL/GenBank/DDBJ databases">
        <title>Marinobacterium kochiensis sp. nov., isolated from sediment sample collected from Kochi backwaters in Kerala, India.</title>
        <authorList>
            <person name="Singh A."/>
            <person name="Pinnaka A.K."/>
        </authorList>
    </citation>
    <scope>NUCLEOTIDE SEQUENCE [LARGE SCALE GENOMIC DNA]</scope>
    <source>
        <strain evidence="7 8">AK27</strain>
    </source>
</reference>
<feature type="transmembrane region" description="Helical" evidence="6">
    <location>
        <begin position="110"/>
        <end position="133"/>
    </location>
</feature>
<dbReference type="eggNOG" id="COG1280">
    <property type="taxonomic scope" value="Bacteria"/>
</dbReference>
<evidence type="ECO:0000313" key="7">
    <source>
        <dbReference type="EMBL" id="KEA62990.1"/>
    </source>
</evidence>
<proteinExistence type="predicted"/>
<dbReference type="InterPro" id="IPR001123">
    <property type="entry name" value="LeuE-type"/>
</dbReference>
<accession>A0A081FWT5</accession>
<dbReference type="OrthoDB" id="581870at2"/>
<organism evidence="7 8">
    <name type="scientific">Marinobacterium lacunae</name>
    <dbReference type="NCBI Taxonomy" id="1232683"/>
    <lineage>
        <taxon>Bacteria</taxon>
        <taxon>Pseudomonadati</taxon>
        <taxon>Pseudomonadota</taxon>
        <taxon>Gammaproteobacteria</taxon>
        <taxon>Oceanospirillales</taxon>
        <taxon>Oceanospirillaceae</taxon>
        <taxon>Marinobacterium</taxon>
    </lineage>
</organism>
<name>A0A081FWT5_9GAMM</name>
<keyword evidence="8" id="KW-1185">Reference proteome</keyword>
<dbReference type="Proteomes" id="UP000028252">
    <property type="component" value="Unassembled WGS sequence"/>
</dbReference>
<feature type="transmembrane region" description="Helical" evidence="6">
    <location>
        <begin position="41"/>
        <end position="62"/>
    </location>
</feature>
<comment type="caution">
    <text evidence="7">The sequence shown here is derived from an EMBL/GenBank/DDBJ whole genome shotgun (WGS) entry which is preliminary data.</text>
</comment>
<protein>
    <submittedName>
        <fullName evidence="7">Transporter, LysE family</fullName>
    </submittedName>
</protein>
<evidence type="ECO:0000313" key="8">
    <source>
        <dbReference type="Proteomes" id="UP000028252"/>
    </source>
</evidence>
<dbReference type="PATRIC" id="fig|1232683.4.peg.2466"/>
<keyword evidence="2" id="KW-1003">Cell membrane</keyword>
<evidence type="ECO:0000256" key="1">
    <source>
        <dbReference type="ARBA" id="ARBA00004651"/>
    </source>
</evidence>
<feature type="transmembrane region" description="Helical" evidence="6">
    <location>
        <begin position="145"/>
        <end position="169"/>
    </location>
</feature>
<dbReference type="PANTHER" id="PTHR30086">
    <property type="entry name" value="ARGININE EXPORTER PROTEIN ARGO"/>
    <property type="match status" value="1"/>
</dbReference>
<dbReference type="STRING" id="1232683.ADIMK_2514"/>
<keyword evidence="4 6" id="KW-1133">Transmembrane helix</keyword>
<comment type="subcellular location">
    <subcellularLocation>
        <location evidence="1">Cell membrane</location>
        <topology evidence="1">Multi-pass membrane protein</topology>
    </subcellularLocation>
</comment>
<dbReference type="EMBL" id="JMQN01000040">
    <property type="protein sequence ID" value="KEA62990.1"/>
    <property type="molecule type" value="Genomic_DNA"/>
</dbReference>
<dbReference type="RefSeq" id="WP_036188705.1">
    <property type="nucleotide sequence ID" value="NZ_JMQN01000040.1"/>
</dbReference>
<dbReference type="GO" id="GO:0005886">
    <property type="term" value="C:plasma membrane"/>
    <property type="evidence" value="ECO:0007669"/>
    <property type="project" value="UniProtKB-SubCell"/>
</dbReference>
<dbReference type="Pfam" id="PF01810">
    <property type="entry name" value="LysE"/>
    <property type="match status" value="1"/>
</dbReference>
<dbReference type="PANTHER" id="PTHR30086:SF20">
    <property type="entry name" value="ARGININE EXPORTER PROTEIN ARGO-RELATED"/>
    <property type="match status" value="1"/>
</dbReference>
<feature type="transmembrane region" description="Helical" evidence="6">
    <location>
        <begin position="6"/>
        <end position="29"/>
    </location>
</feature>
<keyword evidence="3 6" id="KW-0812">Transmembrane</keyword>
<evidence type="ECO:0000256" key="2">
    <source>
        <dbReference type="ARBA" id="ARBA00022475"/>
    </source>
</evidence>
<dbReference type="GO" id="GO:0015171">
    <property type="term" value="F:amino acid transmembrane transporter activity"/>
    <property type="evidence" value="ECO:0007669"/>
    <property type="project" value="TreeGrafter"/>
</dbReference>
<keyword evidence="5 6" id="KW-0472">Membrane</keyword>
<evidence type="ECO:0000256" key="4">
    <source>
        <dbReference type="ARBA" id="ARBA00022989"/>
    </source>
</evidence>
<sequence>MDAISPLLAYAAALSIAAVIPGPGIAALVGQSLGAGLRASMFFLAGIALGDLVYLSLAVAGLAAIAQLFAGAFLIVKVLGGLYLIYLAYKFWTSEAGLTRVNDVKNRRGLKAFLAGFAVTLGNPKTVVFYLALLPTVLDLTAVGLSQWSALCLLTITVIFATLAPYAILAYKAQGLMSQSGTLVRLNRIAAGIIGGAGVLILGQAATMAARRT</sequence>
<feature type="transmembrane region" description="Helical" evidence="6">
    <location>
        <begin position="189"/>
        <end position="210"/>
    </location>
</feature>
<gene>
    <name evidence="7" type="ORF">ADIMK_2514</name>
</gene>
<evidence type="ECO:0000256" key="6">
    <source>
        <dbReference type="SAM" id="Phobius"/>
    </source>
</evidence>
<evidence type="ECO:0000256" key="5">
    <source>
        <dbReference type="ARBA" id="ARBA00023136"/>
    </source>
</evidence>
<feature type="transmembrane region" description="Helical" evidence="6">
    <location>
        <begin position="68"/>
        <end position="89"/>
    </location>
</feature>